<feature type="compositionally biased region" description="Polar residues" evidence="4">
    <location>
        <begin position="1"/>
        <end position="10"/>
    </location>
</feature>
<feature type="repeat" description="ANK" evidence="3">
    <location>
        <begin position="375"/>
        <end position="407"/>
    </location>
</feature>
<feature type="repeat" description="ANK" evidence="3">
    <location>
        <begin position="131"/>
        <end position="163"/>
    </location>
</feature>
<feature type="repeat" description="ANK" evidence="3">
    <location>
        <begin position="285"/>
        <end position="317"/>
    </location>
</feature>
<proteinExistence type="predicted"/>
<dbReference type="GO" id="GO:0004842">
    <property type="term" value="F:ubiquitin-protein transferase activity"/>
    <property type="evidence" value="ECO:0007669"/>
    <property type="project" value="TreeGrafter"/>
</dbReference>
<dbReference type="Proteomes" id="UP001178507">
    <property type="component" value="Unassembled WGS sequence"/>
</dbReference>
<feature type="repeat" description="ANK" evidence="3">
    <location>
        <begin position="164"/>
        <end position="196"/>
    </location>
</feature>
<name>A0AA36IHA1_9DINO</name>
<keyword evidence="1" id="KW-0677">Repeat</keyword>
<dbReference type="Gene3D" id="1.25.40.20">
    <property type="entry name" value="Ankyrin repeat-containing domain"/>
    <property type="match status" value="4"/>
</dbReference>
<feature type="repeat" description="ANK" evidence="3">
    <location>
        <begin position="196"/>
        <end position="228"/>
    </location>
</feature>
<dbReference type="AlphaFoldDB" id="A0AA36IHA1"/>
<dbReference type="PRINTS" id="PR01415">
    <property type="entry name" value="ANKYRIN"/>
</dbReference>
<protein>
    <submittedName>
        <fullName evidence="5">Uncharacterized protein</fullName>
    </submittedName>
</protein>
<dbReference type="PROSITE" id="PS50297">
    <property type="entry name" value="ANK_REP_REGION"/>
    <property type="match status" value="5"/>
</dbReference>
<keyword evidence="2 3" id="KW-0040">ANK repeat</keyword>
<evidence type="ECO:0000256" key="1">
    <source>
        <dbReference type="ARBA" id="ARBA00022737"/>
    </source>
</evidence>
<dbReference type="InterPro" id="IPR036770">
    <property type="entry name" value="Ankyrin_rpt-contain_sf"/>
</dbReference>
<reference evidence="5" key="1">
    <citation type="submission" date="2023-08" db="EMBL/GenBank/DDBJ databases">
        <authorList>
            <person name="Chen Y."/>
            <person name="Shah S."/>
            <person name="Dougan E. K."/>
            <person name="Thang M."/>
            <person name="Chan C."/>
        </authorList>
    </citation>
    <scope>NUCLEOTIDE SEQUENCE</scope>
</reference>
<evidence type="ECO:0000256" key="2">
    <source>
        <dbReference type="ARBA" id="ARBA00023043"/>
    </source>
</evidence>
<dbReference type="PANTHER" id="PTHR24171:SF8">
    <property type="entry name" value="BRCA1-ASSOCIATED RING DOMAIN PROTEIN 1"/>
    <property type="match status" value="1"/>
</dbReference>
<evidence type="ECO:0000256" key="4">
    <source>
        <dbReference type="SAM" id="MobiDB-lite"/>
    </source>
</evidence>
<organism evidence="5 6">
    <name type="scientific">Effrenium voratum</name>
    <dbReference type="NCBI Taxonomy" id="2562239"/>
    <lineage>
        <taxon>Eukaryota</taxon>
        <taxon>Sar</taxon>
        <taxon>Alveolata</taxon>
        <taxon>Dinophyceae</taxon>
        <taxon>Suessiales</taxon>
        <taxon>Symbiodiniaceae</taxon>
        <taxon>Effrenium</taxon>
    </lineage>
</organism>
<evidence type="ECO:0000313" key="5">
    <source>
        <dbReference type="EMBL" id="CAJ1387584.1"/>
    </source>
</evidence>
<dbReference type="Pfam" id="PF00023">
    <property type="entry name" value="Ank"/>
    <property type="match status" value="2"/>
</dbReference>
<dbReference type="PROSITE" id="PS50088">
    <property type="entry name" value="ANK_REPEAT"/>
    <property type="match status" value="6"/>
</dbReference>
<feature type="repeat" description="ANK" evidence="3">
    <location>
        <begin position="98"/>
        <end position="130"/>
    </location>
</feature>
<comment type="caution">
    <text evidence="5">The sequence shown here is derived from an EMBL/GenBank/DDBJ whole genome shotgun (WGS) entry which is preliminary data.</text>
</comment>
<dbReference type="InterPro" id="IPR002110">
    <property type="entry name" value="Ankyrin_rpt"/>
</dbReference>
<accession>A0AA36IHA1</accession>
<feature type="region of interest" description="Disordered" evidence="4">
    <location>
        <begin position="1"/>
        <end position="22"/>
    </location>
</feature>
<keyword evidence="6" id="KW-1185">Reference proteome</keyword>
<gene>
    <name evidence="5" type="ORF">EVOR1521_LOCUS13632</name>
</gene>
<dbReference type="Pfam" id="PF12796">
    <property type="entry name" value="Ank_2"/>
    <property type="match status" value="2"/>
</dbReference>
<dbReference type="EMBL" id="CAUJNA010001543">
    <property type="protein sequence ID" value="CAJ1387584.1"/>
    <property type="molecule type" value="Genomic_DNA"/>
</dbReference>
<sequence length="512" mass="55725">MSSTQALQRTATKDRLPPIKRGRGKLLTANLEHVEETGSQRSQNSARHELPDGFSLIHYIHAKVATMDGKKARFDMEFLKKSLQCLDKRQLNEKEEVFGYTSLSLACSVGHDQVVHLLLESRADAAAKCNLGNTALHLAARGGHASVVQKLMMHGAAVGAQNKEGWTPLIWAAMNGRGAVVDALLEKAQATSVDNQGMTALMWATRHGHVDIMKSILATGPDLNFQDLDGHTVMYHAKQHRAARKMLQQFEELNRRLLTSAKSGDVTEASLALEAGAFVDALDSEGASPLLLAASQRHLPMVKLLARHGADLSLEASRAASPWLRNYEFRTSIQEVLRDAVKSNRLLTHSAKEGDWEGVMQAISLGAWPDLPDESQKTALSWAASHGSVDAVRELLQARASINTRDTCGWTAVHWAAHNNWAQVASVLKFHGADVHAKAYTGDTAVHLAAKSWGARSVSEVPKSELSTLTLFLWKVERATVQQAQSFANGAMRLASASSLISLGEDVDVDVE</sequence>
<evidence type="ECO:0000313" key="6">
    <source>
        <dbReference type="Proteomes" id="UP001178507"/>
    </source>
</evidence>
<dbReference type="GO" id="GO:0085020">
    <property type="term" value="P:protein K6-linked ubiquitination"/>
    <property type="evidence" value="ECO:0007669"/>
    <property type="project" value="TreeGrafter"/>
</dbReference>
<dbReference type="PANTHER" id="PTHR24171">
    <property type="entry name" value="ANKYRIN REPEAT DOMAIN-CONTAINING PROTEIN 39-RELATED"/>
    <property type="match status" value="1"/>
</dbReference>
<dbReference type="SUPFAM" id="SSF48403">
    <property type="entry name" value="Ankyrin repeat"/>
    <property type="match status" value="2"/>
</dbReference>
<evidence type="ECO:0000256" key="3">
    <source>
        <dbReference type="PROSITE-ProRule" id="PRU00023"/>
    </source>
</evidence>
<dbReference type="SMART" id="SM00248">
    <property type="entry name" value="ANK"/>
    <property type="match status" value="8"/>
</dbReference>